<sequence>MRRSLASLPFVAVLELACAHGPRSPASPRALLVAGEAARSGPALAIHDVPPAVFVDAKRAQKLAAVLPKIHDVVAGIVADDRLIGLAVGVVVDGQLVFGEGFGVRNVDEGGAVDIHTAFRIGSITKVFSGMTALRLGDEGLLDLDAPAANVLPELATLVYPSADARPMTVRDILTHTAGLPRDPDLPLSGGGQPHTRDAVMQAIDGLSLVRPPGIGSEYSNLGFVLLGHVLAAAGGEPFGDVIRDLVLQPLGMHETVWQASDLPAGQRTRGHAVVDGKVVATTSGGHSALSAAGGLWSTVADMARFVAFQLDAWPPRGDAESGPLARSTVREAQRLRALRSFRARTTADEAAAGGIEGGASGVGFPWSVGHNCEAAYVVGHNGALEGYFATIRLFPHAGVGVIVLANAGWTDTDGIAVQIQRVLAAGGVLANRAPQALPALGEAAQRIVDLFPAWDPAKFGEWSTHGWTAAGNAKLLAAEMTWLHAGLGACTLGGLKRATSPWSGVYRAKCEHGDAELTVNLTSAKTPKIASVTLAWLAGTPAPELQALAEAAAPQLAQFDEAGFLTSFSPGFRRSTLRHTIADTQFEHGTCVLDKPLEVRGPREATYALKCDKGTAKLSLTIDRGQPAQIVSFSVASTGALPTCR</sequence>
<organism evidence="2 3">
    <name type="scientific">Nannocystis bainbridge</name>
    <dbReference type="NCBI Taxonomy" id="2995303"/>
    <lineage>
        <taxon>Bacteria</taxon>
        <taxon>Pseudomonadati</taxon>
        <taxon>Myxococcota</taxon>
        <taxon>Polyangia</taxon>
        <taxon>Nannocystales</taxon>
        <taxon>Nannocystaceae</taxon>
        <taxon>Nannocystis</taxon>
    </lineage>
</organism>
<keyword evidence="2" id="KW-0378">Hydrolase</keyword>
<dbReference type="SUPFAM" id="SSF56601">
    <property type="entry name" value="beta-lactamase/transpeptidase-like"/>
    <property type="match status" value="1"/>
</dbReference>
<dbReference type="Proteomes" id="UP001221686">
    <property type="component" value="Unassembled WGS sequence"/>
</dbReference>
<evidence type="ECO:0000313" key="3">
    <source>
        <dbReference type="Proteomes" id="UP001221686"/>
    </source>
</evidence>
<keyword evidence="3" id="KW-1185">Reference proteome</keyword>
<accession>A0ABT5DPY5</accession>
<dbReference type="Gene3D" id="3.40.710.10">
    <property type="entry name" value="DD-peptidase/beta-lactamase superfamily"/>
    <property type="match status" value="1"/>
</dbReference>
<gene>
    <name evidence="2" type="ORF">POL25_02390</name>
</gene>
<reference evidence="2 3" key="1">
    <citation type="submission" date="2022-11" db="EMBL/GenBank/DDBJ databases">
        <title>Minimal conservation of predation-associated metabolite biosynthetic gene clusters underscores biosynthetic potential of Myxococcota including descriptions for ten novel species: Archangium lansinium sp. nov., Myxococcus landrumus sp. nov., Nannocystis bai.</title>
        <authorList>
            <person name="Ahearne A."/>
            <person name="Stevens C."/>
            <person name="Dowd S."/>
        </authorList>
    </citation>
    <scope>NUCLEOTIDE SEQUENCE [LARGE SCALE GENOMIC DNA]</scope>
    <source>
        <strain evidence="2 3">BB15-2</strain>
    </source>
</reference>
<feature type="domain" description="Beta-lactamase-related" evidence="1">
    <location>
        <begin position="72"/>
        <end position="409"/>
    </location>
</feature>
<dbReference type="PANTHER" id="PTHR46825">
    <property type="entry name" value="D-ALANYL-D-ALANINE-CARBOXYPEPTIDASE/ENDOPEPTIDASE AMPH"/>
    <property type="match status" value="1"/>
</dbReference>
<proteinExistence type="predicted"/>
<dbReference type="Pfam" id="PF00144">
    <property type="entry name" value="Beta-lactamase"/>
    <property type="match status" value="1"/>
</dbReference>
<name>A0ABT5DPY5_9BACT</name>
<dbReference type="InterPro" id="IPR050491">
    <property type="entry name" value="AmpC-like"/>
</dbReference>
<dbReference type="GO" id="GO:0016787">
    <property type="term" value="F:hydrolase activity"/>
    <property type="evidence" value="ECO:0007669"/>
    <property type="project" value="UniProtKB-KW"/>
</dbReference>
<evidence type="ECO:0000313" key="2">
    <source>
        <dbReference type="EMBL" id="MDC0715722.1"/>
    </source>
</evidence>
<dbReference type="InterPro" id="IPR012338">
    <property type="entry name" value="Beta-lactam/transpept-like"/>
</dbReference>
<comment type="caution">
    <text evidence="2">The sequence shown here is derived from an EMBL/GenBank/DDBJ whole genome shotgun (WGS) entry which is preliminary data.</text>
</comment>
<evidence type="ECO:0000259" key="1">
    <source>
        <dbReference type="Pfam" id="PF00144"/>
    </source>
</evidence>
<dbReference type="RefSeq" id="WP_272084147.1">
    <property type="nucleotide sequence ID" value="NZ_JAQNDL010000001.1"/>
</dbReference>
<dbReference type="InterPro" id="IPR001466">
    <property type="entry name" value="Beta-lactam-related"/>
</dbReference>
<protein>
    <submittedName>
        <fullName evidence="2">Serine hydrolase</fullName>
    </submittedName>
</protein>
<dbReference type="PANTHER" id="PTHR46825:SF9">
    <property type="entry name" value="BETA-LACTAMASE-RELATED DOMAIN-CONTAINING PROTEIN"/>
    <property type="match status" value="1"/>
</dbReference>
<dbReference type="EMBL" id="JAQNDL010000001">
    <property type="protein sequence ID" value="MDC0715722.1"/>
    <property type="molecule type" value="Genomic_DNA"/>
</dbReference>